<evidence type="ECO:0000256" key="5">
    <source>
        <dbReference type="ARBA" id="ARBA00023049"/>
    </source>
</evidence>
<gene>
    <name evidence="7" type="ORF">FR932_19920</name>
</gene>
<sequence length="154" mass="17712">MNDRELIFNDSKGHLVVIMGHVVERLIVYRQLHRQTPESAGVLIGERRGPHLVICDLSEPGLGDIRQRYRVNRKGSHHQSKVENVFIESEGTQQYLGEWHTHPEDIPSPSPTDSNSWVDIIADEPMLMLIVGREDFWLGKKERTKINILEKVEA</sequence>
<keyword evidence="4" id="KW-0862">Zinc</keyword>
<proteinExistence type="predicted"/>
<evidence type="ECO:0000259" key="6">
    <source>
        <dbReference type="Pfam" id="PF14464"/>
    </source>
</evidence>
<dbReference type="EMBL" id="CP044399">
    <property type="protein sequence ID" value="QFI39919.1"/>
    <property type="molecule type" value="Genomic_DNA"/>
</dbReference>
<dbReference type="InterPro" id="IPR028090">
    <property type="entry name" value="JAB_dom_prok"/>
</dbReference>
<dbReference type="Gene3D" id="3.40.140.10">
    <property type="entry name" value="Cytidine Deaminase, domain 2"/>
    <property type="match status" value="1"/>
</dbReference>
<evidence type="ECO:0000313" key="7">
    <source>
        <dbReference type="EMBL" id="QFI39919.1"/>
    </source>
</evidence>
<dbReference type="SUPFAM" id="SSF102712">
    <property type="entry name" value="JAB1/MPN domain"/>
    <property type="match status" value="1"/>
</dbReference>
<dbReference type="NCBIfam" id="TIGR02256">
    <property type="entry name" value="ICE_VC0181"/>
    <property type="match status" value="1"/>
</dbReference>
<feature type="domain" description="JAB" evidence="6">
    <location>
        <begin position="24"/>
        <end position="133"/>
    </location>
</feature>
<dbReference type="Proteomes" id="UP000327424">
    <property type="component" value="Chromosome"/>
</dbReference>
<evidence type="ECO:0000256" key="4">
    <source>
        <dbReference type="ARBA" id="ARBA00022833"/>
    </source>
</evidence>
<name>A0A5J6WP25_MORMI</name>
<reference evidence="7 8" key="1">
    <citation type="submission" date="2019-09" db="EMBL/GenBank/DDBJ databases">
        <title>Hybrid Assembly of the complete Genome of the Deep-Sea Bacterium Moritella marina from long Nanopore and Illumina reads.</title>
        <authorList>
            <person name="Magin S."/>
            <person name="Georgoulis A."/>
            <person name="Papadimitriou K."/>
            <person name="Iliakis G."/>
            <person name="Vorgias C.E."/>
        </authorList>
    </citation>
    <scope>NUCLEOTIDE SEQUENCE [LARGE SCALE GENOMIC DNA]</scope>
    <source>
        <strain evidence="7 8">MP-1</strain>
    </source>
</reference>
<evidence type="ECO:0000313" key="8">
    <source>
        <dbReference type="Proteomes" id="UP000327424"/>
    </source>
</evidence>
<dbReference type="InterPro" id="IPR011952">
    <property type="entry name" value="CAP3"/>
</dbReference>
<dbReference type="GO" id="GO:0008237">
    <property type="term" value="F:metallopeptidase activity"/>
    <property type="evidence" value="ECO:0007669"/>
    <property type="project" value="UniProtKB-KW"/>
</dbReference>
<keyword evidence="1" id="KW-0645">Protease</keyword>
<dbReference type="AlphaFoldDB" id="A0A5J6WP25"/>
<dbReference type="Pfam" id="PF14464">
    <property type="entry name" value="Prok-JAB"/>
    <property type="match status" value="1"/>
</dbReference>
<keyword evidence="8" id="KW-1185">Reference proteome</keyword>
<evidence type="ECO:0000256" key="3">
    <source>
        <dbReference type="ARBA" id="ARBA00022801"/>
    </source>
</evidence>
<organism evidence="7 8">
    <name type="scientific">Moritella marina ATCC 15381</name>
    <dbReference type="NCBI Taxonomy" id="1202962"/>
    <lineage>
        <taxon>Bacteria</taxon>
        <taxon>Pseudomonadati</taxon>
        <taxon>Pseudomonadota</taxon>
        <taxon>Gammaproteobacteria</taxon>
        <taxon>Alteromonadales</taxon>
        <taxon>Moritellaceae</taxon>
        <taxon>Moritella</taxon>
    </lineage>
</organism>
<evidence type="ECO:0000256" key="1">
    <source>
        <dbReference type="ARBA" id="ARBA00022670"/>
    </source>
</evidence>
<dbReference type="GO" id="GO:0006508">
    <property type="term" value="P:proteolysis"/>
    <property type="evidence" value="ECO:0007669"/>
    <property type="project" value="UniProtKB-KW"/>
</dbReference>
<keyword evidence="3" id="KW-0378">Hydrolase</keyword>
<protein>
    <submittedName>
        <fullName evidence="7">Peptidase</fullName>
    </submittedName>
</protein>
<dbReference type="GO" id="GO:0046872">
    <property type="term" value="F:metal ion binding"/>
    <property type="evidence" value="ECO:0007669"/>
    <property type="project" value="UniProtKB-KW"/>
</dbReference>
<dbReference type="KEGG" id="mmaa:FR932_19920"/>
<keyword evidence="5" id="KW-0482">Metalloprotease</keyword>
<dbReference type="OrthoDB" id="5470925at2"/>
<dbReference type="PIRSF" id="PIRSF028170">
    <property type="entry name" value="CHP02256"/>
    <property type="match status" value="1"/>
</dbReference>
<evidence type="ECO:0000256" key="2">
    <source>
        <dbReference type="ARBA" id="ARBA00022723"/>
    </source>
</evidence>
<accession>A0A5J6WP25</accession>
<keyword evidence="2" id="KW-0479">Metal-binding</keyword>
<dbReference type="RefSeq" id="WP_019442178.1">
    <property type="nucleotide sequence ID" value="NZ_ALOE01000026.1"/>
</dbReference>